<evidence type="ECO:0000313" key="2">
    <source>
        <dbReference type="EMBL" id="ACU96278.1"/>
    </source>
</evidence>
<dbReference type="HOGENOM" id="CLU_219141_0_0_11"/>
<dbReference type="AlphaFoldDB" id="C7MPN3"/>
<accession>C7MPN3</accession>
<feature type="region of interest" description="Disordered" evidence="1">
    <location>
        <begin position="17"/>
        <end position="38"/>
    </location>
</feature>
<organism evidence="2 3">
    <name type="scientific">Saccharomonospora viridis (strain ATCC 15386 / DSM 43017 / JCM 3036 / CCUG 5913 / NBRC 12207 / NCIMB 9602 / P101)</name>
    <name type="common">Thermoactinomyces viridis</name>
    <dbReference type="NCBI Taxonomy" id="471857"/>
    <lineage>
        <taxon>Bacteria</taxon>
        <taxon>Bacillati</taxon>
        <taxon>Actinomycetota</taxon>
        <taxon>Actinomycetes</taxon>
        <taxon>Pseudonocardiales</taxon>
        <taxon>Pseudonocardiaceae</taxon>
        <taxon>Saccharomonospora</taxon>
    </lineage>
</organism>
<keyword evidence="3" id="KW-1185">Reference proteome</keyword>
<proteinExistence type="predicted"/>
<evidence type="ECO:0000256" key="1">
    <source>
        <dbReference type="SAM" id="MobiDB-lite"/>
    </source>
</evidence>
<protein>
    <submittedName>
        <fullName evidence="2">Uncharacterized protein</fullName>
    </submittedName>
</protein>
<sequence>MSEDFGLLMAADRVGPPLWQVGMPRQGRVSRTDTAEAT</sequence>
<dbReference type="EMBL" id="CP001683">
    <property type="protein sequence ID" value="ACU96278.1"/>
    <property type="molecule type" value="Genomic_DNA"/>
</dbReference>
<gene>
    <name evidence="2" type="ordered locus">Svir_12290</name>
</gene>
<evidence type="ECO:0000313" key="3">
    <source>
        <dbReference type="Proteomes" id="UP000000841"/>
    </source>
</evidence>
<dbReference type="KEGG" id="svi:Svir_12290"/>
<dbReference type="STRING" id="471857.Svir_12290"/>
<reference evidence="2 3" key="1">
    <citation type="journal article" date="2009" name="Stand. Genomic Sci.">
        <title>Complete genome sequence of Saccharomonospora viridis type strain (P101).</title>
        <authorList>
            <person name="Pati A."/>
            <person name="Sikorski J."/>
            <person name="Nolan M."/>
            <person name="Lapidus A."/>
            <person name="Copeland A."/>
            <person name="Glavina Del Rio T."/>
            <person name="Lucas S."/>
            <person name="Chen F."/>
            <person name="Tice H."/>
            <person name="Pitluck S."/>
            <person name="Cheng J.F."/>
            <person name="Chertkov O."/>
            <person name="Brettin T."/>
            <person name="Han C."/>
            <person name="Detter J.C."/>
            <person name="Kuske C."/>
            <person name="Bruce D."/>
            <person name="Goodwin L."/>
            <person name="Chain P."/>
            <person name="D'haeseleer P."/>
            <person name="Chen A."/>
            <person name="Palaniappan K."/>
            <person name="Ivanova N."/>
            <person name="Mavromatis K."/>
            <person name="Mikhailova N."/>
            <person name="Rohde M."/>
            <person name="Tindall B.J."/>
            <person name="Goker M."/>
            <person name="Bristow J."/>
            <person name="Eisen J.A."/>
            <person name="Markowitz V."/>
            <person name="Hugenholtz P."/>
            <person name="Kyrpides N.C."/>
            <person name="Klenk H.P."/>
        </authorList>
    </citation>
    <scope>NUCLEOTIDE SEQUENCE [LARGE SCALE GENOMIC DNA]</scope>
    <source>
        <strain evidence="3">ATCC 15386 / DSM 43017 / JCM 3036 / NBRC 12207 / P101</strain>
    </source>
</reference>
<dbReference type="Proteomes" id="UP000000841">
    <property type="component" value="Chromosome"/>
</dbReference>
<name>C7MPN3_SACVD</name>